<sequence length="231" mass="26873">MICLYCDNPKDKCTCKVPVGKRSYCGLPLDVCNCRDDEGYARDCKWIVKRPENQTIYVTNWKPNWESKRGFAKNAEDLRSCFTEERQSYEKPKRGHTIELPNQRSNSFSEVMNELQRRISESACCARCWKNPCCCKSPVDQDKRKEERKVENRVKYAEIEELSISKSPNNCRCGRSPKSEHKSTLEKSIRRIGCICQLTLCKCGNSRINYRRPLAKCYYCKSLPCTCITVD</sequence>
<evidence type="ECO:0008006" key="3">
    <source>
        <dbReference type="Google" id="ProtNLM"/>
    </source>
</evidence>
<reference evidence="1 2" key="1">
    <citation type="submission" date="2023-03" db="EMBL/GenBank/DDBJ databases">
        <title>High recombination rates correlate with genetic variation in Cardiocondyla obscurior ants.</title>
        <authorList>
            <person name="Errbii M."/>
        </authorList>
    </citation>
    <scope>NUCLEOTIDE SEQUENCE [LARGE SCALE GENOMIC DNA]</scope>
    <source>
        <strain evidence="1">Alpha-2009</strain>
        <tissue evidence="1">Whole body</tissue>
    </source>
</reference>
<accession>A0AAW2EXH9</accession>
<name>A0AAW2EXH9_9HYME</name>
<organism evidence="1 2">
    <name type="scientific">Cardiocondyla obscurior</name>
    <dbReference type="NCBI Taxonomy" id="286306"/>
    <lineage>
        <taxon>Eukaryota</taxon>
        <taxon>Metazoa</taxon>
        <taxon>Ecdysozoa</taxon>
        <taxon>Arthropoda</taxon>
        <taxon>Hexapoda</taxon>
        <taxon>Insecta</taxon>
        <taxon>Pterygota</taxon>
        <taxon>Neoptera</taxon>
        <taxon>Endopterygota</taxon>
        <taxon>Hymenoptera</taxon>
        <taxon>Apocrita</taxon>
        <taxon>Aculeata</taxon>
        <taxon>Formicoidea</taxon>
        <taxon>Formicidae</taxon>
        <taxon>Myrmicinae</taxon>
        <taxon>Cardiocondyla</taxon>
    </lineage>
</organism>
<dbReference type="Proteomes" id="UP001430953">
    <property type="component" value="Unassembled WGS sequence"/>
</dbReference>
<comment type="caution">
    <text evidence="1">The sequence shown here is derived from an EMBL/GenBank/DDBJ whole genome shotgun (WGS) entry which is preliminary data.</text>
</comment>
<evidence type="ECO:0000313" key="1">
    <source>
        <dbReference type="EMBL" id="KAL0108478.1"/>
    </source>
</evidence>
<proteinExistence type="predicted"/>
<keyword evidence="2" id="KW-1185">Reference proteome</keyword>
<dbReference type="AlphaFoldDB" id="A0AAW2EXH9"/>
<evidence type="ECO:0000313" key="2">
    <source>
        <dbReference type="Proteomes" id="UP001430953"/>
    </source>
</evidence>
<gene>
    <name evidence="1" type="ORF">PUN28_015193</name>
</gene>
<dbReference type="EMBL" id="JADYXP020000016">
    <property type="protein sequence ID" value="KAL0108478.1"/>
    <property type="molecule type" value="Genomic_DNA"/>
</dbReference>
<protein>
    <recommendedName>
        <fullName evidence="3">Cysteine-rich protein</fullName>
    </recommendedName>
</protein>